<organism evidence="1 2">
    <name type="scientific">Gossypium schwendimanii</name>
    <name type="common">Cotton</name>
    <dbReference type="NCBI Taxonomy" id="34291"/>
    <lineage>
        <taxon>Eukaryota</taxon>
        <taxon>Viridiplantae</taxon>
        <taxon>Streptophyta</taxon>
        <taxon>Embryophyta</taxon>
        <taxon>Tracheophyta</taxon>
        <taxon>Spermatophyta</taxon>
        <taxon>Magnoliopsida</taxon>
        <taxon>eudicotyledons</taxon>
        <taxon>Gunneridae</taxon>
        <taxon>Pentapetalae</taxon>
        <taxon>rosids</taxon>
        <taxon>malvids</taxon>
        <taxon>Malvales</taxon>
        <taxon>Malvaceae</taxon>
        <taxon>Malvoideae</taxon>
        <taxon>Gossypium</taxon>
    </lineage>
</organism>
<dbReference type="EMBL" id="JABFAF010000011">
    <property type="protein sequence ID" value="MBA0871745.1"/>
    <property type="molecule type" value="Genomic_DNA"/>
</dbReference>
<sequence>MVQEGRPVEEIYEKNPFGVHDDQWKRLVER</sequence>
<dbReference type="AlphaFoldDB" id="A0A7J9MKV1"/>
<name>A0A7J9MKV1_GOSSC</name>
<accession>A0A7J9MKV1</accession>
<dbReference type="Proteomes" id="UP000593576">
    <property type="component" value="Unassembled WGS sequence"/>
</dbReference>
<proteinExistence type="predicted"/>
<gene>
    <name evidence="1" type="ORF">Goshw_029596</name>
</gene>
<keyword evidence="2" id="KW-1185">Reference proteome</keyword>
<evidence type="ECO:0000313" key="1">
    <source>
        <dbReference type="EMBL" id="MBA0871745.1"/>
    </source>
</evidence>
<evidence type="ECO:0000313" key="2">
    <source>
        <dbReference type="Proteomes" id="UP000593576"/>
    </source>
</evidence>
<reference evidence="1 2" key="1">
    <citation type="journal article" date="2019" name="Genome Biol. Evol.">
        <title>Insights into the evolution of the New World diploid cottons (Gossypium, subgenus Houzingenia) based on genome sequencing.</title>
        <authorList>
            <person name="Grover C.E."/>
            <person name="Arick M.A. 2nd"/>
            <person name="Thrash A."/>
            <person name="Conover J.L."/>
            <person name="Sanders W.S."/>
            <person name="Peterson D.G."/>
            <person name="Frelichowski J.E."/>
            <person name="Scheffler J.A."/>
            <person name="Scheffler B.E."/>
            <person name="Wendel J.F."/>
        </authorList>
    </citation>
    <scope>NUCLEOTIDE SEQUENCE [LARGE SCALE GENOMIC DNA]</scope>
    <source>
        <strain evidence="1">1</strain>
        <tissue evidence="1">Leaf</tissue>
    </source>
</reference>
<protein>
    <submittedName>
        <fullName evidence="1">Uncharacterized protein</fullName>
    </submittedName>
</protein>
<dbReference type="OrthoDB" id="1931453at2759"/>
<comment type="caution">
    <text evidence="1">The sequence shown here is derived from an EMBL/GenBank/DDBJ whole genome shotgun (WGS) entry which is preliminary data.</text>
</comment>